<dbReference type="PANTHER" id="PTHR44548">
    <property type="entry name" value="GST N-TERMINAL DOMAIN-CONTAINING PROTEIN"/>
    <property type="match status" value="1"/>
</dbReference>
<keyword evidence="6" id="KW-1185">Reference proteome</keyword>
<dbReference type="EMBL" id="JRKL02003409">
    <property type="protein sequence ID" value="KAF3955354.1"/>
    <property type="molecule type" value="Genomic_DNA"/>
</dbReference>
<dbReference type="AlphaFoldDB" id="A0A8J4QYI9"/>
<dbReference type="OrthoDB" id="202840at2759"/>
<dbReference type="SUPFAM" id="SSF52833">
    <property type="entry name" value="Thioredoxin-like"/>
    <property type="match status" value="1"/>
</dbReference>
<dbReference type="Pfam" id="PF02798">
    <property type="entry name" value="GST_N"/>
    <property type="match status" value="1"/>
</dbReference>
<dbReference type="SFLD" id="SFLDG01152">
    <property type="entry name" value="Main.3:_Omega-_and_Tau-like"/>
    <property type="match status" value="1"/>
</dbReference>
<proteinExistence type="predicted"/>
<evidence type="ECO:0000256" key="1">
    <source>
        <dbReference type="ARBA" id="ARBA00012452"/>
    </source>
</evidence>
<organism evidence="5 6">
    <name type="scientific">Castanea mollissima</name>
    <name type="common">Chinese chestnut</name>
    <dbReference type="NCBI Taxonomy" id="60419"/>
    <lineage>
        <taxon>Eukaryota</taxon>
        <taxon>Viridiplantae</taxon>
        <taxon>Streptophyta</taxon>
        <taxon>Embryophyta</taxon>
        <taxon>Tracheophyta</taxon>
        <taxon>Spermatophyta</taxon>
        <taxon>Magnoliopsida</taxon>
        <taxon>eudicotyledons</taxon>
        <taxon>Gunneridae</taxon>
        <taxon>Pentapetalae</taxon>
        <taxon>rosids</taxon>
        <taxon>fabids</taxon>
        <taxon>Fagales</taxon>
        <taxon>Fagaceae</taxon>
        <taxon>Castanea</taxon>
    </lineage>
</organism>
<comment type="caution">
    <text evidence="5">The sequence shown here is derived from an EMBL/GenBank/DDBJ whole genome shotgun (WGS) entry which is preliminary data.</text>
</comment>
<comment type="catalytic activity">
    <reaction evidence="3">
        <text>RX + glutathione = an S-substituted glutathione + a halide anion + H(+)</text>
        <dbReference type="Rhea" id="RHEA:16437"/>
        <dbReference type="ChEBI" id="CHEBI:15378"/>
        <dbReference type="ChEBI" id="CHEBI:16042"/>
        <dbReference type="ChEBI" id="CHEBI:17792"/>
        <dbReference type="ChEBI" id="CHEBI:57925"/>
        <dbReference type="ChEBI" id="CHEBI:90779"/>
        <dbReference type="EC" id="2.5.1.18"/>
    </reaction>
</comment>
<dbReference type="SFLD" id="SFLDG00358">
    <property type="entry name" value="Main_(cytGST)"/>
    <property type="match status" value="1"/>
</dbReference>
<dbReference type="Proteomes" id="UP000737018">
    <property type="component" value="Unassembled WGS sequence"/>
</dbReference>
<dbReference type="Gene3D" id="3.40.30.10">
    <property type="entry name" value="Glutaredoxin"/>
    <property type="match status" value="1"/>
</dbReference>
<dbReference type="PROSITE" id="PS50404">
    <property type="entry name" value="GST_NTER"/>
    <property type="match status" value="1"/>
</dbReference>
<accession>A0A8J4QYI9</accession>
<dbReference type="SFLD" id="SFLDS00019">
    <property type="entry name" value="Glutathione_Transferase_(cytos"/>
    <property type="match status" value="1"/>
</dbReference>
<keyword evidence="2" id="KW-0808">Transferase</keyword>
<dbReference type="PANTHER" id="PTHR44548:SF3">
    <property type="entry name" value="GST N-TERMINAL DOMAIN-CONTAINING PROTEIN"/>
    <property type="match status" value="1"/>
</dbReference>
<evidence type="ECO:0000313" key="5">
    <source>
        <dbReference type="EMBL" id="KAF3955354.1"/>
    </source>
</evidence>
<evidence type="ECO:0000256" key="3">
    <source>
        <dbReference type="ARBA" id="ARBA00047960"/>
    </source>
</evidence>
<reference evidence="5" key="1">
    <citation type="submission" date="2020-03" db="EMBL/GenBank/DDBJ databases">
        <title>Castanea mollissima Vanexum genome sequencing.</title>
        <authorList>
            <person name="Staton M."/>
        </authorList>
    </citation>
    <scope>NUCLEOTIDE SEQUENCE</scope>
    <source>
        <tissue evidence="5">Leaf</tissue>
    </source>
</reference>
<dbReference type="GO" id="GO:0004364">
    <property type="term" value="F:glutathione transferase activity"/>
    <property type="evidence" value="ECO:0007669"/>
    <property type="project" value="UniProtKB-EC"/>
</dbReference>
<dbReference type="Gene3D" id="1.20.1050.10">
    <property type="match status" value="1"/>
</dbReference>
<dbReference type="EC" id="2.5.1.18" evidence="1"/>
<dbReference type="CDD" id="cd03058">
    <property type="entry name" value="GST_N_Tau"/>
    <property type="match status" value="1"/>
</dbReference>
<dbReference type="InterPro" id="IPR045073">
    <property type="entry name" value="Omega/Tau-like"/>
</dbReference>
<gene>
    <name evidence="5" type="ORF">CMV_019420</name>
</gene>
<protein>
    <recommendedName>
        <fullName evidence="1">glutathione transferase</fullName>
        <ecNumber evidence="1">2.5.1.18</ecNumber>
    </recommendedName>
</protein>
<dbReference type="InterPro" id="IPR004045">
    <property type="entry name" value="Glutathione_S-Trfase_N"/>
</dbReference>
<sequence>MEEVKLLGVWPSRYCYRVICALELKGVKYEYVKEDLANKSDLLLRYNPVHQKVPVLVHNEKPIAESTVILEYIEETWPHNPLLPTDPHERALARFWIKFLDDKVIYMYSNNPSLYVFYNSI</sequence>
<evidence type="ECO:0000256" key="2">
    <source>
        <dbReference type="ARBA" id="ARBA00022679"/>
    </source>
</evidence>
<dbReference type="InterPro" id="IPR036249">
    <property type="entry name" value="Thioredoxin-like_sf"/>
</dbReference>
<dbReference type="InterPro" id="IPR040079">
    <property type="entry name" value="Glutathione_S-Trfase"/>
</dbReference>
<evidence type="ECO:0000259" key="4">
    <source>
        <dbReference type="PROSITE" id="PS50404"/>
    </source>
</evidence>
<evidence type="ECO:0000313" key="6">
    <source>
        <dbReference type="Proteomes" id="UP000737018"/>
    </source>
</evidence>
<feature type="domain" description="GST N-terminal" evidence="4">
    <location>
        <begin position="2"/>
        <end position="81"/>
    </location>
</feature>
<name>A0A8J4QYI9_9ROSI</name>
<dbReference type="FunFam" id="3.40.30.10:FF:000014">
    <property type="entry name" value="Tau class glutathione S-transferase"/>
    <property type="match status" value="1"/>
</dbReference>